<dbReference type="Pfam" id="PF18920">
    <property type="entry name" value="DUF5671"/>
    <property type="match status" value="1"/>
</dbReference>
<feature type="non-terminal residue" evidence="3">
    <location>
        <position position="1"/>
    </location>
</feature>
<feature type="transmembrane region" description="Helical" evidence="1">
    <location>
        <begin position="153"/>
        <end position="174"/>
    </location>
</feature>
<name>A0A383C9C5_9ZZZZ</name>
<sequence length="217" mass="23579">EEGGMAINEDLVGFVGHALGRGTSRTEIQDVLTKAGWDSKQVRAALAAFAEIEFPVPVPRPRSQLSARNSFLYLTLFTTLYISAFSLGSLLFQLIDTLFPDPAAPTGQPVEDAIRWAISSLIVAVPVFLYVSRLTRREARLDGTEGGSRDRRWLTYLTLFVATAVVVVDLIVLIYNGLGGELTARFVLKGLTVGGIAGAVFCYYLWDIKADESGTSS</sequence>
<feature type="transmembrane region" description="Helical" evidence="1">
    <location>
        <begin position="186"/>
        <end position="206"/>
    </location>
</feature>
<protein>
    <recommendedName>
        <fullName evidence="2">DUF5671 domain-containing protein</fullName>
    </recommendedName>
</protein>
<keyword evidence="1" id="KW-0812">Transmembrane</keyword>
<feature type="transmembrane region" description="Helical" evidence="1">
    <location>
        <begin position="113"/>
        <end position="132"/>
    </location>
</feature>
<dbReference type="AlphaFoldDB" id="A0A383C9C5"/>
<keyword evidence="1" id="KW-0472">Membrane</keyword>
<organism evidence="3">
    <name type="scientific">marine metagenome</name>
    <dbReference type="NCBI Taxonomy" id="408172"/>
    <lineage>
        <taxon>unclassified sequences</taxon>
        <taxon>metagenomes</taxon>
        <taxon>ecological metagenomes</taxon>
    </lineage>
</organism>
<evidence type="ECO:0000256" key="1">
    <source>
        <dbReference type="SAM" id="Phobius"/>
    </source>
</evidence>
<gene>
    <name evidence="3" type="ORF">METZ01_LOCUS481517</name>
</gene>
<feature type="domain" description="DUF5671" evidence="2">
    <location>
        <begin position="71"/>
        <end position="203"/>
    </location>
</feature>
<proteinExistence type="predicted"/>
<accession>A0A383C9C5</accession>
<feature type="transmembrane region" description="Helical" evidence="1">
    <location>
        <begin position="71"/>
        <end position="93"/>
    </location>
</feature>
<dbReference type="EMBL" id="UINC01206842">
    <property type="protein sequence ID" value="SVE28663.1"/>
    <property type="molecule type" value="Genomic_DNA"/>
</dbReference>
<keyword evidence="1" id="KW-1133">Transmembrane helix</keyword>
<evidence type="ECO:0000259" key="2">
    <source>
        <dbReference type="Pfam" id="PF18920"/>
    </source>
</evidence>
<dbReference type="InterPro" id="IPR043728">
    <property type="entry name" value="DUF5671"/>
</dbReference>
<reference evidence="3" key="1">
    <citation type="submission" date="2018-05" db="EMBL/GenBank/DDBJ databases">
        <authorList>
            <person name="Lanie J.A."/>
            <person name="Ng W.-L."/>
            <person name="Kazmierczak K.M."/>
            <person name="Andrzejewski T.M."/>
            <person name="Davidsen T.M."/>
            <person name="Wayne K.J."/>
            <person name="Tettelin H."/>
            <person name="Glass J.I."/>
            <person name="Rusch D."/>
            <person name="Podicherti R."/>
            <person name="Tsui H.-C.T."/>
            <person name="Winkler M.E."/>
        </authorList>
    </citation>
    <scope>NUCLEOTIDE SEQUENCE</scope>
</reference>
<evidence type="ECO:0000313" key="3">
    <source>
        <dbReference type="EMBL" id="SVE28663.1"/>
    </source>
</evidence>